<dbReference type="Gramene" id="EOY29421">
    <property type="protein sequence ID" value="EOY29421"/>
    <property type="gene ID" value="TCM_036965"/>
</dbReference>
<dbReference type="HOGENOM" id="CLU_2241536_0_0_1"/>
<feature type="region of interest" description="Disordered" evidence="2">
    <location>
        <begin position="1"/>
        <end position="29"/>
    </location>
</feature>
<name>A0A061GIP7_THECC</name>
<sequence>MGKPKSPRNRSRKRMEPNKPIGSCQSSTIRSSPVITTIEEAISCHHYQSLTNLRKIVDPNILEKQGDNCLLIKGNSLRGFSTVSFAYAWDPPFLLSPAGSIIEPC</sequence>
<keyword evidence="1" id="KW-0732">Signal</keyword>
<organism evidence="3 4">
    <name type="scientific">Theobroma cacao</name>
    <name type="common">Cacao</name>
    <name type="synonym">Cocoa</name>
    <dbReference type="NCBI Taxonomy" id="3641"/>
    <lineage>
        <taxon>Eukaryota</taxon>
        <taxon>Viridiplantae</taxon>
        <taxon>Streptophyta</taxon>
        <taxon>Embryophyta</taxon>
        <taxon>Tracheophyta</taxon>
        <taxon>Spermatophyta</taxon>
        <taxon>Magnoliopsida</taxon>
        <taxon>eudicotyledons</taxon>
        <taxon>Gunneridae</taxon>
        <taxon>Pentapetalae</taxon>
        <taxon>rosids</taxon>
        <taxon>malvids</taxon>
        <taxon>Malvales</taxon>
        <taxon>Malvaceae</taxon>
        <taxon>Byttnerioideae</taxon>
        <taxon>Theobroma</taxon>
    </lineage>
</organism>
<accession>A0A061GIP7</accession>
<evidence type="ECO:0000256" key="1">
    <source>
        <dbReference type="ARBA" id="ARBA00022729"/>
    </source>
</evidence>
<dbReference type="AlphaFoldDB" id="A0A061GIP7"/>
<gene>
    <name evidence="3" type="ORF">TCM_036965</name>
</gene>
<evidence type="ECO:0000313" key="4">
    <source>
        <dbReference type="Proteomes" id="UP000026915"/>
    </source>
</evidence>
<protein>
    <submittedName>
        <fullName evidence="3">Uncharacterized protein</fullName>
    </submittedName>
</protein>
<dbReference type="GO" id="GO:0001709">
    <property type="term" value="P:cell fate determination"/>
    <property type="evidence" value="ECO:0000318"/>
    <property type="project" value="GO_Central"/>
</dbReference>
<dbReference type="InterPro" id="IPR040361">
    <property type="entry name" value="TPD1"/>
</dbReference>
<dbReference type="InParanoid" id="A0A061GIP7"/>
<evidence type="ECO:0000313" key="3">
    <source>
        <dbReference type="EMBL" id="EOY29421.1"/>
    </source>
</evidence>
<evidence type="ECO:0000256" key="2">
    <source>
        <dbReference type="SAM" id="MobiDB-lite"/>
    </source>
</evidence>
<reference evidence="3 4" key="1">
    <citation type="journal article" date="2013" name="Genome Biol.">
        <title>The genome sequence of the most widely cultivated cacao type and its use to identify candidate genes regulating pod color.</title>
        <authorList>
            <person name="Motamayor J.C."/>
            <person name="Mockaitis K."/>
            <person name="Schmutz J."/>
            <person name="Haiminen N."/>
            <person name="Iii D.L."/>
            <person name="Cornejo O."/>
            <person name="Findley S.D."/>
            <person name="Zheng P."/>
            <person name="Utro F."/>
            <person name="Royaert S."/>
            <person name="Saski C."/>
            <person name="Jenkins J."/>
            <person name="Podicheti R."/>
            <person name="Zhao M."/>
            <person name="Scheffler B.E."/>
            <person name="Stack J.C."/>
            <person name="Feltus F.A."/>
            <person name="Mustiga G.M."/>
            <person name="Amores F."/>
            <person name="Phillips W."/>
            <person name="Marelli J.P."/>
            <person name="May G.D."/>
            <person name="Shapiro H."/>
            <person name="Ma J."/>
            <person name="Bustamante C.D."/>
            <person name="Schnell R.J."/>
            <person name="Main D."/>
            <person name="Gilbert D."/>
            <person name="Parida L."/>
            <person name="Kuhn D.N."/>
        </authorList>
    </citation>
    <scope>NUCLEOTIDE SEQUENCE [LARGE SCALE GENOMIC DNA]</scope>
    <source>
        <strain evidence="4">cv. Matina 1-6</strain>
    </source>
</reference>
<dbReference type="Proteomes" id="UP000026915">
    <property type="component" value="Chromosome 9"/>
</dbReference>
<dbReference type="EMBL" id="CM001887">
    <property type="protein sequence ID" value="EOY29421.1"/>
    <property type="molecule type" value="Genomic_DNA"/>
</dbReference>
<keyword evidence="4" id="KW-1185">Reference proteome</keyword>
<proteinExistence type="predicted"/>
<feature type="compositionally biased region" description="Basic residues" evidence="2">
    <location>
        <begin position="1"/>
        <end position="13"/>
    </location>
</feature>
<dbReference type="Pfam" id="PF24068">
    <property type="entry name" value="TPD1_C"/>
    <property type="match status" value="1"/>
</dbReference>